<keyword evidence="2" id="KW-0472">Membrane</keyword>
<dbReference type="InterPro" id="IPR006287">
    <property type="entry name" value="DJ-1"/>
</dbReference>
<evidence type="ECO:0000256" key="1">
    <source>
        <dbReference type="ARBA" id="ARBA00022737"/>
    </source>
</evidence>
<accession>D7FQJ0</accession>
<dbReference type="GO" id="GO:1903189">
    <property type="term" value="P:glyoxal metabolic process"/>
    <property type="evidence" value="ECO:0007669"/>
    <property type="project" value="TreeGrafter"/>
</dbReference>
<dbReference type="OMA" id="KATCYPG"/>
<dbReference type="eggNOG" id="KOG2764">
    <property type="taxonomic scope" value="Eukaryota"/>
</dbReference>
<dbReference type="STRING" id="2880.D7FQJ0"/>
<dbReference type="GO" id="GO:0005737">
    <property type="term" value="C:cytoplasm"/>
    <property type="evidence" value="ECO:0007669"/>
    <property type="project" value="UniProtKB-ARBA"/>
</dbReference>
<feature type="transmembrane region" description="Helical" evidence="2">
    <location>
        <begin position="7"/>
        <end position="26"/>
    </location>
</feature>
<keyword evidence="2" id="KW-0812">Transmembrane</keyword>
<keyword evidence="2" id="KW-1133">Transmembrane helix</keyword>
<dbReference type="PANTHER" id="PTHR48094">
    <property type="entry name" value="PROTEIN/NUCLEIC ACID DEGLYCASE DJ-1-RELATED"/>
    <property type="match status" value="1"/>
</dbReference>
<reference evidence="4 5" key="1">
    <citation type="journal article" date="2010" name="Nature">
        <title>The Ectocarpus genome and the independent evolution of multicellularity in brown algae.</title>
        <authorList>
            <person name="Cock J.M."/>
            <person name="Sterck L."/>
            <person name="Rouze P."/>
            <person name="Scornet D."/>
            <person name="Allen A.E."/>
            <person name="Amoutzias G."/>
            <person name="Anthouard V."/>
            <person name="Artiguenave F."/>
            <person name="Aury J.M."/>
            <person name="Badger J.H."/>
            <person name="Beszteri B."/>
            <person name="Billiau K."/>
            <person name="Bonnet E."/>
            <person name="Bothwell J.H."/>
            <person name="Bowler C."/>
            <person name="Boyen C."/>
            <person name="Brownlee C."/>
            <person name="Carrano C.J."/>
            <person name="Charrier B."/>
            <person name="Cho G.Y."/>
            <person name="Coelho S.M."/>
            <person name="Collen J."/>
            <person name="Corre E."/>
            <person name="Da Silva C."/>
            <person name="Delage L."/>
            <person name="Delaroque N."/>
            <person name="Dittami S.M."/>
            <person name="Doulbeau S."/>
            <person name="Elias M."/>
            <person name="Farnham G."/>
            <person name="Gachon C.M."/>
            <person name="Gschloessl B."/>
            <person name="Heesch S."/>
            <person name="Jabbari K."/>
            <person name="Jubin C."/>
            <person name="Kawai H."/>
            <person name="Kimura K."/>
            <person name="Kloareg B."/>
            <person name="Kupper F.C."/>
            <person name="Lang D."/>
            <person name="Le Bail A."/>
            <person name="Leblanc C."/>
            <person name="Lerouge P."/>
            <person name="Lohr M."/>
            <person name="Lopez P.J."/>
            <person name="Martens C."/>
            <person name="Maumus F."/>
            <person name="Michel G."/>
            <person name="Miranda-Saavedra D."/>
            <person name="Morales J."/>
            <person name="Moreau H."/>
            <person name="Motomura T."/>
            <person name="Nagasato C."/>
            <person name="Napoli C.A."/>
            <person name="Nelson D.R."/>
            <person name="Nyvall-Collen P."/>
            <person name="Peters A.F."/>
            <person name="Pommier C."/>
            <person name="Potin P."/>
            <person name="Poulain J."/>
            <person name="Quesneville H."/>
            <person name="Read B."/>
            <person name="Rensing S.A."/>
            <person name="Ritter A."/>
            <person name="Rousvoal S."/>
            <person name="Samanta M."/>
            <person name="Samson G."/>
            <person name="Schroeder D.C."/>
            <person name="Segurens B."/>
            <person name="Strittmatter M."/>
            <person name="Tonon T."/>
            <person name="Tregear J.W."/>
            <person name="Valentin K."/>
            <person name="von Dassow P."/>
            <person name="Yamagishi T."/>
            <person name="Van de Peer Y."/>
            <person name="Wincker P."/>
        </authorList>
    </citation>
    <scope>NUCLEOTIDE SEQUENCE [LARGE SCALE GENOMIC DNA]</scope>
    <source>
        <strain evidence="5">Ec32 / CCAP1310/4</strain>
    </source>
</reference>
<dbReference type="EMBL" id="FN649727">
    <property type="protein sequence ID" value="CBJ30585.1"/>
    <property type="molecule type" value="Genomic_DNA"/>
</dbReference>
<dbReference type="NCBIfam" id="TIGR01383">
    <property type="entry name" value="not_thiJ"/>
    <property type="match status" value="1"/>
</dbReference>
<sequence length="238" mass="24441">MIGREKYAGALGLLLGLTGFLCYLLLSPPTGSGRSLAWVPGGPAEAAMAAAAPAGAKHVLVPVADGSEEIESVTIIDTLVRAGALVTVASVGPEVEVTCSRGVKIKADCKIAECEARDWDAVVCPGGMPGAVSLKENETLEAILRKQNSEGRIVGAICAAPAVVLASHGLLEGKQATCYPASVFQSKIPQLVSEKVVVDQNLITSQGPATSMAFALQLVGSLFGQEKSDEVAKGLLFN</sequence>
<gene>
    <name evidence="4" type="primary">GATase1_DJ-1</name>
    <name evidence="4" type="ORF">Esi_0203_0009</name>
</gene>
<dbReference type="FunCoup" id="D7FQJ0">
    <property type="interactions" value="72"/>
</dbReference>
<dbReference type="InParanoid" id="D7FQJ0"/>
<dbReference type="CDD" id="cd03135">
    <property type="entry name" value="GATase1_DJ-1"/>
    <property type="match status" value="1"/>
</dbReference>
<keyword evidence="1" id="KW-0677">Repeat</keyword>
<keyword evidence="5" id="KW-1185">Reference proteome</keyword>
<dbReference type="InterPro" id="IPR002818">
    <property type="entry name" value="DJ-1/PfpI"/>
</dbReference>
<dbReference type="Gene3D" id="3.40.50.880">
    <property type="match status" value="1"/>
</dbReference>
<evidence type="ECO:0000259" key="3">
    <source>
        <dbReference type="Pfam" id="PF01965"/>
    </source>
</evidence>
<dbReference type="OrthoDB" id="543156at2759"/>
<evidence type="ECO:0000256" key="2">
    <source>
        <dbReference type="SAM" id="Phobius"/>
    </source>
</evidence>
<name>D7FQJ0_ECTSI</name>
<dbReference type="InterPro" id="IPR029062">
    <property type="entry name" value="Class_I_gatase-like"/>
</dbReference>
<dbReference type="AlphaFoldDB" id="D7FQJ0"/>
<dbReference type="Pfam" id="PF01965">
    <property type="entry name" value="DJ-1_PfpI"/>
    <property type="match status" value="1"/>
</dbReference>
<feature type="domain" description="DJ-1/PfpI" evidence="3">
    <location>
        <begin position="57"/>
        <end position="219"/>
    </location>
</feature>
<dbReference type="SUPFAM" id="SSF52317">
    <property type="entry name" value="Class I glutamine amidotransferase-like"/>
    <property type="match status" value="1"/>
</dbReference>
<evidence type="ECO:0000313" key="5">
    <source>
        <dbReference type="Proteomes" id="UP000002630"/>
    </source>
</evidence>
<evidence type="ECO:0000313" key="4">
    <source>
        <dbReference type="EMBL" id="CBJ30585.1"/>
    </source>
</evidence>
<dbReference type="EMBL" id="FN648380">
    <property type="protein sequence ID" value="CBJ30585.1"/>
    <property type="molecule type" value="Genomic_DNA"/>
</dbReference>
<protein>
    <submittedName>
        <fullName evidence="4">4-methyl-5(B-hydroxyethyl)-thiazole monophosphate biosynthesis protein, putative</fullName>
    </submittedName>
</protein>
<organism evidence="4 5">
    <name type="scientific">Ectocarpus siliculosus</name>
    <name type="common">Brown alga</name>
    <name type="synonym">Conferva siliculosa</name>
    <dbReference type="NCBI Taxonomy" id="2880"/>
    <lineage>
        <taxon>Eukaryota</taxon>
        <taxon>Sar</taxon>
        <taxon>Stramenopiles</taxon>
        <taxon>Ochrophyta</taxon>
        <taxon>PX clade</taxon>
        <taxon>Phaeophyceae</taxon>
        <taxon>Ectocarpales</taxon>
        <taxon>Ectocarpaceae</taxon>
        <taxon>Ectocarpus</taxon>
    </lineage>
</organism>
<dbReference type="InterPro" id="IPR050325">
    <property type="entry name" value="Prot/Nucl_acid_deglycase"/>
</dbReference>
<dbReference type="Proteomes" id="UP000002630">
    <property type="component" value="Linkage Group LG02"/>
</dbReference>
<proteinExistence type="predicted"/>
<dbReference type="PANTHER" id="PTHR48094:SF12">
    <property type="entry name" value="PARKINSON DISEASE PROTEIN 7 HOMOLOG"/>
    <property type="match status" value="1"/>
</dbReference>
<dbReference type="FunFam" id="3.40.50.880:FF:000015">
    <property type="entry name" value="Protein DJ-1 homolog C"/>
    <property type="match status" value="1"/>
</dbReference>